<dbReference type="AlphaFoldDB" id="A0A6G0NYN8"/>
<proteinExistence type="predicted"/>
<evidence type="ECO:0000313" key="5">
    <source>
        <dbReference type="Proteomes" id="UP000488956"/>
    </source>
</evidence>
<reference evidence="4 5" key="1">
    <citation type="submission" date="2018-09" db="EMBL/GenBank/DDBJ databases">
        <title>Genomic investigation of the strawberry pathogen Phytophthora fragariae indicates pathogenicity is determined by transcriptional variation in three key races.</title>
        <authorList>
            <person name="Adams T.M."/>
            <person name="Armitage A.D."/>
            <person name="Sobczyk M.K."/>
            <person name="Bates H.J."/>
            <person name="Dunwell J.M."/>
            <person name="Nellist C.F."/>
            <person name="Harrison R.J."/>
        </authorList>
    </citation>
    <scope>NUCLEOTIDE SEQUENCE [LARGE SCALE GENOMIC DNA]</scope>
    <source>
        <strain evidence="3 4">BC-23</strain>
        <strain evidence="2 5">ONT-3</strain>
    </source>
</reference>
<gene>
    <name evidence="3" type="ORF">PF004_g11286</name>
    <name evidence="2" type="ORF">PF010_g9147</name>
</gene>
<organism evidence="3 4">
    <name type="scientific">Phytophthora fragariae</name>
    <dbReference type="NCBI Taxonomy" id="53985"/>
    <lineage>
        <taxon>Eukaryota</taxon>
        <taxon>Sar</taxon>
        <taxon>Stramenopiles</taxon>
        <taxon>Oomycota</taxon>
        <taxon>Peronosporomycetes</taxon>
        <taxon>Peronosporales</taxon>
        <taxon>Peronosporaceae</taxon>
        <taxon>Phytophthora</taxon>
    </lineage>
</organism>
<dbReference type="Proteomes" id="UP000476176">
    <property type="component" value="Unassembled WGS sequence"/>
</dbReference>
<evidence type="ECO:0000313" key="4">
    <source>
        <dbReference type="Proteomes" id="UP000476176"/>
    </source>
</evidence>
<sequence length="99" mass="11273">MMALAKSPRLWMTLVLMSMVPTSLPAAAMTSRREKSRETRKPCRQNAMNLAWDRIVLARTARMLRVTSARAVIATDRLLTLERFPVRGVVTTPLRQVIH</sequence>
<evidence type="ECO:0000313" key="2">
    <source>
        <dbReference type="EMBL" id="KAE9115928.1"/>
    </source>
</evidence>
<evidence type="ECO:0008006" key="6">
    <source>
        <dbReference type="Google" id="ProtNLM"/>
    </source>
</evidence>
<dbReference type="EMBL" id="QXFX01000432">
    <property type="protein sequence ID" value="KAE9115928.1"/>
    <property type="molecule type" value="Genomic_DNA"/>
</dbReference>
<keyword evidence="1" id="KW-0732">Signal</keyword>
<name>A0A6G0NYN8_9STRA</name>
<dbReference type="EMBL" id="QXGC01000612">
    <property type="protein sequence ID" value="KAE9227700.1"/>
    <property type="molecule type" value="Genomic_DNA"/>
</dbReference>
<accession>A0A6G0NYN8</accession>
<dbReference type="Proteomes" id="UP000488956">
    <property type="component" value="Unassembled WGS sequence"/>
</dbReference>
<feature type="signal peptide" evidence="1">
    <location>
        <begin position="1"/>
        <end position="26"/>
    </location>
</feature>
<evidence type="ECO:0000313" key="3">
    <source>
        <dbReference type="EMBL" id="KAE9227700.1"/>
    </source>
</evidence>
<feature type="chain" id="PRO_5036384589" description="RxLR effector protein" evidence="1">
    <location>
        <begin position="27"/>
        <end position="99"/>
    </location>
</feature>
<protein>
    <recommendedName>
        <fullName evidence="6">RxLR effector protein</fullName>
    </recommendedName>
</protein>
<comment type="caution">
    <text evidence="3">The sequence shown here is derived from an EMBL/GenBank/DDBJ whole genome shotgun (WGS) entry which is preliminary data.</text>
</comment>
<evidence type="ECO:0000256" key="1">
    <source>
        <dbReference type="SAM" id="SignalP"/>
    </source>
</evidence>